<name>A0A1W6MPL7_9FLAO</name>
<dbReference type="CDD" id="cd07185">
    <property type="entry name" value="OmpA_C-like"/>
    <property type="match status" value="2"/>
</dbReference>
<dbReference type="AlphaFoldDB" id="A0A1W6MPL7"/>
<dbReference type="Proteomes" id="UP000193431">
    <property type="component" value="Chromosome"/>
</dbReference>
<dbReference type="PRINTS" id="PR01021">
    <property type="entry name" value="OMPADOMAIN"/>
</dbReference>
<organism evidence="6 7">
    <name type="scientific">Nonlabens spongiae</name>
    <dbReference type="NCBI Taxonomy" id="331648"/>
    <lineage>
        <taxon>Bacteria</taxon>
        <taxon>Pseudomonadati</taxon>
        <taxon>Bacteroidota</taxon>
        <taxon>Flavobacteriia</taxon>
        <taxon>Flavobacteriales</taxon>
        <taxon>Flavobacteriaceae</taxon>
        <taxon>Nonlabens</taxon>
    </lineage>
</organism>
<comment type="subcellular location">
    <subcellularLocation>
        <location evidence="1">Cell outer membrane</location>
    </subcellularLocation>
</comment>
<protein>
    <recommendedName>
        <fullName evidence="5">OmpA-like domain-containing protein</fullName>
    </recommendedName>
</protein>
<dbReference type="STRING" id="331648.BST97_11010"/>
<dbReference type="InterPro" id="IPR006665">
    <property type="entry name" value="OmpA-like"/>
</dbReference>
<proteinExistence type="predicted"/>
<dbReference type="Gene3D" id="3.30.1330.60">
    <property type="entry name" value="OmpA-like domain"/>
    <property type="match status" value="2"/>
</dbReference>
<dbReference type="PANTHER" id="PTHR30329:SF21">
    <property type="entry name" value="LIPOPROTEIN YIAD-RELATED"/>
    <property type="match status" value="1"/>
</dbReference>
<evidence type="ECO:0000313" key="7">
    <source>
        <dbReference type="Proteomes" id="UP000193431"/>
    </source>
</evidence>
<keyword evidence="7" id="KW-1185">Reference proteome</keyword>
<evidence type="ECO:0000256" key="4">
    <source>
        <dbReference type="PROSITE-ProRule" id="PRU00473"/>
    </source>
</evidence>
<dbReference type="Pfam" id="PF00691">
    <property type="entry name" value="OmpA"/>
    <property type="match status" value="2"/>
</dbReference>
<keyword evidence="3" id="KW-0998">Cell outer membrane</keyword>
<dbReference type="GO" id="GO:0009279">
    <property type="term" value="C:cell outer membrane"/>
    <property type="evidence" value="ECO:0007669"/>
    <property type="project" value="UniProtKB-SubCell"/>
</dbReference>
<keyword evidence="2 4" id="KW-0472">Membrane</keyword>
<evidence type="ECO:0000256" key="2">
    <source>
        <dbReference type="ARBA" id="ARBA00023136"/>
    </source>
</evidence>
<dbReference type="EMBL" id="CP019344">
    <property type="protein sequence ID" value="ARN79456.1"/>
    <property type="molecule type" value="Genomic_DNA"/>
</dbReference>
<feature type="domain" description="OmpA-like" evidence="5">
    <location>
        <begin position="1"/>
        <end position="127"/>
    </location>
</feature>
<dbReference type="InterPro" id="IPR050330">
    <property type="entry name" value="Bact_OuterMem_StrucFunc"/>
</dbReference>
<gene>
    <name evidence="6" type="ORF">BST97_11010</name>
</gene>
<accession>A0A1W6MPL7</accession>
<dbReference type="PROSITE" id="PS51123">
    <property type="entry name" value="OMPA_2"/>
    <property type="match status" value="2"/>
</dbReference>
<dbReference type="SUPFAM" id="SSF103088">
    <property type="entry name" value="OmpA-like"/>
    <property type="match status" value="2"/>
</dbReference>
<dbReference type="InterPro" id="IPR036737">
    <property type="entry name" value="OmpA-like_sf"/>
</dbReference>
<dbReference type="InterPro" id="IPR006664">
    <property type="entry name" value="OMP_bac"/>
</dbReference>
<evidence type="ECO:0000259" key="5">
    <source>
        <dbReference type="PROSITE" id="PS51123"/>
    </source>
</evidence>
<evidence type="ECO:0000256" key="3">
    <source>
        <dbReference type="ARBA" id="ARBA00023237"/>
    </source>
</evidence>
<sequence>MLVMQTCYGQLTETHSIYFDLNQHRFEKSEGVALNAFFDDLLYKPILDVKIFGYCDDRGSYDYNLKLSNKRVETVSKWLQQHKIALDHITKTIEGRGEVALLTDSEDSISSERAQNRRVDVVFYLKQEIANQLAVKKLNKEELSTKELKVIDRYEKEVVDAVFKKKSIASIELPEIEESNESLSEDEYLVIPTKIDPPIDNSQEPFKSLLSKKLKKGQIIRLENILFKKGRSTILAESQPLLDRVAEILNARKDIKFEIHGHVCCINPVYKDAYNRDTKKSNLSEDRARAVFKILRSRGIDHKRMKFMGFGRTKPLGGIDKLDRRVELLITEIDETRQ</sequence>
<reference evidence="6 7" key="1">
    <citation type="submission" date="2016-11" db="EMBL/GenBank/DDBJ databases">
        <title>Trade-off between light-utilization and light-protection in marine flavobacteria.</title>
        <authorList>
            <person name="Kumagai Y."/>
        </authorList>
    </citation>
    <scope>NUCLEOTIDE SEQUENCE [LARGE SCALE GENOMIC DNA]</scope>
    <source>
        <strain evidence="6 7">JCM 13191</strain>
    </source>
</reference>
<feature type="domain" description="OmpA-like" evidence="5">
    <location>
        <begin position="214"/>
        <end position="334"/>
    </location>
</feature>
<dbReference type="PANTHER" id="PTHR30329">
    <property type="entry name" value="STATOR ELEMENT OF FLAGELLAR MOTOR COMPLEX"/>
    <property type="match status" value="1"/>
</dbReference>
<evidence type="ECO:0000313" key="6">
    <source>
        <dbReference type="EMBL" id="ARN79456.1"/>
    </source>
</evidence>
<evidence type="ECO:0000256" key="1">
    <source>
        <dbReference type="ARBA" id="ARBA00004442"/>
    </source>
</evidence>